<sequence length="61" mass="7176">DPRPEEELYDLKNDPNELTNLVHERAYQGVRKKLSDILARWMKDTNDPLLKGPISLSEWVK</sequence>
<name>A0A497E2R4_UNCAE</name>
<dbReference type="AlphaFoldDB" id="A0A497E2R4"/>
<evidence type="ECO:0000313" key="1">
    <source>
        <dbReference type="EMBL" id="RLE08427.1"/>
    </source>
</evidence>
<feature type="non-terminal residue" evidence="1">
    <location>
        <position position="1"/>
    </location>
</feature>
<proteinExistence type="predicted"/>
<accession>A0A497E2R4</accession>
<comment type="caution">
    <text evidence="1">The sequence shown here is derived from an EMBL/GenBank/DDBJ whole genome shotgun (WGS) entry which is preliminary data.</text>
</comment>
<protein>
    <submittedName>
        <fullName evidence="1">Sulfatase</fullName>
    </submittedName>
</protein>
<reference evidence="1 2" key="1">
    <citation type="submission" date="2018-06" db="EMBL/GenBank/DDBJ databases">
        <title>Extensive metabolic versatility and redundancy in microbially diverse, dynamic hydrothermal sediments.</title>
        <authorList>
            <person name="Dombrowski N."/>
            <person name="Teske A."/>
            <person name="Baker B.J."/>
        </authorList>
    </citation>
    <scope>NUCLEOTIDE SEQUENCE [LARGE SCALE GENOMIC DNA]</scope>
    <source>
        <strain evidence="1">B47_G16</strain>
    </source>
</reference>
<evidence type="ECO:0000313" key="2">
    <source>
        <dbReference type="Proteomes" id="UP000279422"/>
    </source>
</evidence>
<dbReference type="Proteomes" id="UP000279422">
    <property type="component" value="Unassembled WGS sequence"/>
</dbReference>
<dbReference type="InterPro" id="IPR017850">
    <property type="entry name" value="Alkaline_phosphatase_core_sf"/>
</dbReference>
<dbReference type="Gene3D" id="3.40.720.10">
    <property type="entry name" value="Alkaline Phosphatase, subunit A"/>
    <property type="match status" value="1"/>
</dbReference>
<organism evidence="1 2">
    <name type="scientific">Aerophobetes bacterium</name>
    <dbReference type="NCBI Taxonomy" id="2030807"/>
    <lineage>
        <taxon>Bacteria</taxon>
        <taxon>Candidatus Aerophobota</taxon>
    </lineage>
</organism>
<dbReference type="SUPFAM" id="SSF53649">
    <property type="entry name" value="Alkaline phosphatase-like"/>
    <property type="match status" value="1"/>
</dbReference>
<gene>
    <name evidence="1" type="ORF">DRJ00_06295</name>
</gene>
<dbReference type="EMBL" id="QMPZ01000098">
    <property type="protein sequence ID" value="RLE08427.1"/>
    <property type="molecule type" value="Genomic_DNA"/>
</dbReference>